<gene>
    <name evidence="1" type="primary">E66L</name>
    <name evidence="5" type="ORF">AFSV47Ss_0201</name>
</gene>
<reference evidence="4 23" key="3">
    <citation type="journal article" date="2015" name="PLoS ONE">
        <title>Genome Sequence of African Swine Fever Virus BA71, the Virulent Parental Strain of the Nonpathogenic and Tissue-Culture Adapted BA71V.</title>
        <authorList>
            <person name="Rodriguez J.M."/>
            <person name="Moreno L.T."/>
            <person name="Alejo A."/>
            <person name="Lacasta A."/>
            <person name="Rodriguez F."/>
            <person name="Salas M.L."/>
        </authorList>
    </citation>
    <scope>NUCLEOTIDE SEQUENCE [LARGE SCALE GENOMIC DNA]</scope>
    <source>
        <strain evidence="4 23">BA71</strain>
    </source>
</reference>
<dbReference type="RefSeq" id="NP_042828.1">
    <property type="nucleotide sequence ID" value="NC_001659.2"/>
</dbReference>
<dbReference type="EMBL" id="KM262845">
    <property type="protein sequence ID" value="AIY22484.1"/>
    <property type="molecule type" value="Genomic_DNA"/>
</dbReference>
<reference evidence="24 25" key="6">
    <citation type="journal article" date="2020" name="Transbound. Emerg. Dis.">
        <title>The evolution of African swine fever virus in Sardinia (1978 to 2014) as revealed by whole genome sequencing and comparative analysis.</title>
        <authorList>
            <person name="Torresi C."/>
            <person name="Fiori M."/>
            <person name="Bertolotti L."/>
            <person name="Floris M."/>
            <person name="Colitti B."/>
            <person name="Giammarioli M."/>
            <person name="Dei Giudici S."/>
            <person name="Oggiano A."/>
            <person name="Malmberg M."/>
            <person name="De Mia G.M."/>
            <person name="Belak S."/>
            <person name="Granberg F."/>
        </authorList>
    </citation>
    <scope>NUCLEOTIDE SEQUENCE [LARGE SCALE GENOMIC DNA]</scope>
    <source>
        <strain evidence="8">139/Nu/1981</strain>
        <strain evidence="9">140/Or/1985</strain>
        <strain evidence="11">141/Nu/1990</strain>
        <strain evidence="12">142/Nu/1995</strain>
        <strain evidence="17">22653/Ca/2014</strain>
        <strain evidence="14">26/Ss/2004</strain>
        <strain evidence="6">56/Ca/1978</strain>
        <strain evidence="7">57/Ca/1979</strain>
        <strain evidence="13">60/Nu/1997</strain>
        <strain evidence="15">72407/Ss/2005</strain>
        <strain evidence="10">85/Ca/1985</strain>
        <strain evidence="16">97/Ot/2012</strain>
    </source>
</reference>
<dbReference type="EMBL" id="MN270980">
    <property type="protein sequence ID" value="QIM09414.1"/>
    <property type="molecule type" value="Genomic_DNA"/>
</dbReference>
<dbReference type="Proteomes" id="UP000241813">
    <property type="component" value="Segment"/>
</dbReference>
<evidence type="ECO:0000313" key="10">
    <source>
        <dbReference type="EMBL" id="QIM07781.1"/>
    </source>
</evidence>
<dbReference type="RefSeq" id="YP_009702540.1">
    <property type="nucleotide sequence ID" value="NC_044942.1"/>
</dbReference>
<evidence type="ECO:0000313" key="2">
    <source>
        <dbReference type="EMBL" id="AIY22484.1"/>
    </source>
</evidence>
<organismHost>
    <name type="scientific">Phacochoerus africanus</name>
    <name type="common">Warthog</name>
    <dbReference type="NCBI Taxonomy" id="41426"/>
</organismHost>
<organismHost>
    <name type="scientific">Sus scrofa</name>
    <name type="common">Pig</name>
    <dbReference type="NCBI Taxonomy" id="9823"/>
</organismHost>
<reference evidence="18" key="7">
    <citation type="journal article" date="2020" name="Vaccines (Basel)">
        <title>African Swine Fever Circulation among Free-Ranging Pigs in Sardinia: Data from the Eradication Program.</title>
        <authorList>
            <person name="Franzoni G."/>
            <person name="Dei Giudici S."/>
            <person name="Loi F."/>
            <person name="Sanna D."/>
            <person name="Floris M."/>
            <person name="Fiori M."/>
            <person name="Sanna M.L."/>
            <person name="Madrau P."/>
            <person name="Scarpa F."/>
            <person name="Zinellu S."/>
            <person name="Giammarioli M."/>
            <person name="Cappai S."/>
            <person name="De Mia G.M."/>
            <person name="Laddomada A."/>
            <person name="Rolesu S."/>
            <person name="Oggiano A."/>
        </authorList>
    </citation>
    <scope>NUCLEOTIDE SEQUENCE [LARGE SCALE GENOMIC DNA]</scope>
    <source>
        <strain evidence="18">103917/18</strain>
        <strain evidence="19">55234/18</strain>
    </source>
</reference>
<name>A0A0A1E398_ASF</name>
<dbReference type="EMBL" id="KP055815">
    <property type="protein sequence ID" value="AKO62816.1"/>
    <property type="molecule type" value="Genomic_DNA"/>
</dbReference>
<dbReference type="EMBL" id="KM102979">
    <property type="protein sequence ID" value="AKM05537.1"/>
    <property type="molecule type" value="Genomic_DNA"/>
</dbReference>
<dbReference type="KEGG" id="vg:41901505"/>
<dbReference type="EMBL" id="MT932579">
    <property type="protein sequence ID" value="QPL12095.1"/>
    <property type="molecule type" value="Genomic_DNA"/>
</dbReference>
<organismHost>
    <name type="scientific">Potamochoerus larvatus</name>
    <name type="common">Bushpig</name>
    <dbReference type="NCBI Taxonomy" id="273792"/>
</organismHost>
<dbReference type="Proteomes" id="UP000502933">
    <property type="component" value="Segment"/>
</dbReference>
<dbReference type="RefSeq" id="YP_009703419.1">
    <property type="nucleotide sequence ID" value="NC_044955.1"/>
</dbReference>
<evidence type="ECO:0000313" key="18">
    <source>
        <dbReference type="EMBL" id="QPL11878.1"/>
    </source>
</evidence>
<organismHost>
    <name type="scientific">Phacochoerus aethiopicus</name>
    <name type="common">Warthog</name>
    <dbReference type="NCBI Taxonomy" id="85517"/>
</organismHost>
<dbReference type="GeneID" id="22220364"/>
<evidence type="ECO:0000313" key="8">
    <source>
        <dbReference type="EMBL" id="QIM07313.1"/>
    </source>
</evidence>
<dbReference type="EMBL" id="MN270969">
    <property type="protein sequence ID" value="QIM06843.1"/>
    <property type="molecule type" value="Genomic_DNA"/>
</dbReference>
<dbReference type="GeneID" id="41901184"/>
<evidence type="ECO:0000313" key="13">
    <source>
        <dbReference type="EMBL" id="QIM08482.1"/>
    </source>
</evidence>
<evidence type="ECO:0000313" key="7">
    <source>
        <dbReference type="EMBL" id="QIM07078.1"/>
    </source>
</evidence>
<evidence type="ECO:0000313" key="22">
    <source>
        <dbReference type="Proteomes" id="UP000142390"/>
    </source>
</evidence>
<dbReference type="Proteomes" id="UP000117635">
    <property type="component" value="Segment"/>
</dbReference>
<protein>
    <submittedName>
        <fullName evidence="1 3">E66L</fullName>
    </submittedName>
</protein>
<reference evidence="3" key="5">
    <citation type="journal article" date="2016" name="Virol Rep">
        <title>Genomic analysis of Sardinian 26544/OG10 isolate of African swine fever virus.</title>
        <authorList>
            <person name="Bacciu D."/>
            <person name="Deligios M."/>
            <person name="Sanna G."/>
            <person name="Paola Madrau M."/>
            <person name="Luisa Sanna M."/>
            <person name="Dei Giudici S."/>
            <person name="Oggiano A."/>
        </authorList>
    </citation>
    <scope>NUCLEOTIDE SEQUENCE</scope>
    <source>
        <strain evidence="3">26544/OG10</strain>
    </source>
</reference>
<evidence type="ECO:0000313" key="4">
    <source>
        <dbReference type="EMBL" id="AKO62816.1"/>
    </source>
</evidence>
<dbReference type="KEGG" id="vg:22220364"/>
<evidence type="ECO:0000313" key="12">
    <source>
        <dbReference type="EMBL" id="QIM08249.1"/>
    </source>
</evidence>
<dbReference type="Proteomes" id="UP000500690">
    <property type="component" value="Segment"/>
</dbReference>
<dbReference type="GeneID" id="41901505"/>
<dbReference type="Proteomes" id="UP000266411">
    <property type="component" value="Segment"/>
</dbReference>
<dbReference type="EMBL" id="MN270973">
    <property type="protein sequence ID" value="QIM07781.1"/>
    <property type="molecule type" value="Genomic_DNA"/>
</dbReference>
<dbReference type="EMBL" id="KX354450">
    <property type="protein sequence ID" value="AOO54506.1"/>
    <property type="molecule type" value="Genomic_DNA"/>
</dbReference>
<dbReference type="Proteomes" id="UP000502695">
    <property type="component" value="Segment"/>
</dbReference>
<evidence type="ECO:0000313" key="19">
    <source>
        <dbReference type="EMBL" id="QPL12095.1"/>
    </source>
</evidence>
<organism evidence="1 22">
    <name type="scientific">African swine fever virus</name>
    <name type="common">ASFV</name>
    <dbReference type="NCBI Taxonomy" id="10497"/>
    <lineage>
        <taxon>Viruses</taxon>
        <taxon>Varidnaviria</taxon>
        <taxon>Bamfordvirae</taxon>
        <taxon>Nucleocytoviricota</taxon>
        <taxon>Pokkesviricetes</taxon>
        <taxon>Asfuvirales</taxon>
        <taxon>Asfarviridae</taxon>
        <taxon>Asfivirus</taxon>
        <taxon>Asfivirus haemorrhagiae</taxon>
    </lineage>
</organism>
<evidence type="ECO:0000313" key="9">
    <source>
        <dbReference type="EMBL" id="QIM07548.1"/>
    </source>
</evidence>
<dbReference type="Proteomes" id="UP000501487">
    <property type="component" value="Segment"/>
</dbReference>
<evidence type="ECO:0000313" key="16">
    <source>
        <dbReference type="EMBL" id="QIM09181.1"/>
    </source>
</evidence>
<dbReference type="KEGG" id="vg:41902227"/>
<dbReference type="Proteomes" id="UP000501990">
    <property type="component" value="Segment"/>
</dbReference>
<dbReference type="EMBL" id="MN270971">
    <property type="protein sequence ID" value="QIM07313.1"/>
    <property type="molecule type" value="Genomic_DNA"/>
</dbReference>
<dbReference type="RefSeq" id="YP_009702701.1">
    <property type="nucleotide sequence ID" value="NC_044943.1"/>
</dbReference>
<dbReference type="Proteomes" id="UP000594644">
    <property type="component" value="Segment"/>
</dbReference>
<dbReference type="Proteomes" id="UP000503066">
    <property type="component" value="Genome"/>
</dbReference>
<dbReference type="EMBL" id="KM262844">
    <property type="protein sequence ID" value="AIY22326.1"/>
    <property type="molecule type" value="Genomic_DNA"/>
</dbReference>
<evidence type="ECO:0000313" key="23">
    <source>
        <dbReference type="Proteomes" id="UP000241813"/>
    </source>
</evidence>
<evidence type="ECO:0000313" key="20">
    <source>
        <dbReference type="Proteomes" id="UP000110401"/>
    </source>
</evidence>
<dbReference type="GeneID" id="41901343"/>
<dbReference type="EMBL" id="MN270970">
    <property type="protein sequence ID" value="QIM07078.1"/>
    <property type="molecule type" value="Genomic_DNA"/>
</dbReference>
<evidence type="ECO:0000313" key="21">
    <source>
        <dbReference type="Proteomes" id="UP000117635"/>
    </source>
</evidence>
<evidence type="ECO:0000313" key="6">
    <source>
        <dbReference type="EMBL" id="QIM06843.1"/>
    </source>
</evidence>
<dbReference type="EMBL" id="MN270974">
    <property type="protein sequence ID" value="QIM08014.1"/>
    <property type="molecule type" value="Genomic_DNA"/>
</dbReference>
<reference evidence="5" key="4">
    <citation type="journal article" date="2016" name="Genome Announc.">
        <title>Complete genome sequence of an African swine fever virus isolate from Sardinia, Italy.</title>
        <authorList>
            <person name="Granberg F."/>
            <person name="Torresi C."/>
            <person name="Oggiano A."/>
            <person name="Malmberg M."/>
            <person name="Iscaro C."/>
            <person name="De Mia G.M."/>
            <person name="Sandor B."/>
        </authorList>
    </citation>
    <scope>NUCLEOTIDE SEQUENCE [LARGE SCALE GENOMIC DNA]</scope>
    <source>
        <strain evidence="5">47/Ss/2008</strain>
    </source>
</reference>
<dbReference type="EMBL" id="MN270978">
    <property type="protein sequence ID" value="QIM08948.1"/>
    <property type="molecule type" value="Genomic_DNA"/>
</dbReference>
<reference evidence="21" key="1">
    <citation type="submission" date="2014-07" db="EMBL/GenBank/DDBJ databases">
        <title>Complete genome sequence of African Swine Fever Virus strain 26544/OG10 isolated in Sardinia.</title>
        <authorList>
            <person name="Dei Giudici S."/>
            <person name="Bacciu D."/>
            <person name="Sanna G."/>
            <person name="Deligios M."/>
            <person name="Oggiano A."/>
        </authorList>
    </citation>
    <scope>NUCLEOTIDE SEQUENCE [LARGE SCALE GENOMIC DNA]</scope>
</reference>
<dbReference type="Proteomes" id="UP000501235">
    <property type="component" value="Segment"/>
</dbReference>
<sequence>MLTMVSLARFIINTASFNKSIYPLSQVYVKIHLSHKYNHILFTYNMRIYLIKRNHMLFTHMLISCN</sequence>
<evidence type="ECO:0000313" key="11">
    <source>
        <dbReference type="EMBL" id="QIM08014.1"/>
    </source>
</evidence>
<dbReference type="EMBL" id="MN270972">
    <property type="protein sequence ID" value="QIM07548.1"/>
    <property type="molecule type" value="Genomic_DNA"/>
</dbReference>
<evidence type="ECO:0000313" key="3">
    <source>
        <dbReference type="EMBL" id="AKM05537.1"/>
    </source>
</evidence>
<evidence type="ECO:0000313" key="5">
    <source>
        <dbReference type="EMBL" id="AOO54506.1"/>
    </source>
</evidence>
<dbReference type="EMBL" id="MN270979">
    <property type="protein sequence ID" value="QIM09181.1"/>
    <property type="molecule type" value="Genomic_DNA"/>
</dbReference>
<dbReference type="EMBL" id="MN270977">
    <property type="protein sequence ID" value="QIM08715.1"/>
    <property type="molecule type" value="Genomic_DNA"/>
</dbReference>
<evidence type="ECO:0000313" key="14">
    <source>
        <dbReference type="EMBL" id="QIM08715.1"/>
    </source>
</evidence>
<dbReference type="KEGG" id="vg:41901184"/>
<dbReference type="Proteomes" id="UP000110401">
    <property type="component" value="Segment"/>
</dbReference>
<evidence type="ECO:0000313" key="1">
    <source>
        <dbReference type="EMBL" id="AIY22326.1"/>
    </source>
</evidence>
<dbReference type="Proteomes" id="UP000503294">
    <property type="component" value="Segment"/>
</dbReference>
<accession>A0A0A1E398</accession>
<dbReference type="Proteomes" id="UP000501683">
    <property type="component" value="Segment"/>
</dbReference>
<proteinExistence type="predicted"/>
<dbReference type="Proteomes" id="UP000142390">
    <property type="component" value="Segment"/>
</dbReference>
<dbReference type="RefSeq" id="YP_009702382.1">
    <property type="nucleotide sequence ID" value="NC_044941.1"/>
</dbReference>
<evidence type="ECO:0000313" key="17">
    <source>
        <dbReference type="EMBL" id="QIM09414.1"/>
    </source>
</evidence>
<dbReference type="Proteomes" id="UP000500898">
    <property type="component" value="Segment"/>
</dbReference>
<dbReference type="Proteomes" id="UP000594565">
    <property type="component" value="Segment"/>
</dbReference>
<reference evidence="20 22" key="2">
    <citation type="journal article" date="2015" name="J. Gen. Virol.">
        <title>Related strains of African swine fever virus with different virulence: genome comparison and analysis.</title>
        <authorList>
            <person name="Portugal R."/>
            <person name="Coelho J."/>
            <person name="Hoper D."/>
            <person name="Little N.S."/>
            <person name="Smithson C."/>
            <person name="Upton C."/>
            <person name="Martins C."/>
            <person name="Leitao A."/>
            <person name="Keil G.M."/>
        </authorList>
    </citation>
    <scope>NUCLEOTIDE SEQUENCE [LARGE SCALE GENOMIC DNA]</scope>
    <source>
        <strain evidence="1">L60</strain>
        <strain evidence="2">NHV</strain>
    </source>
</reference>
<evidence type="ECO:0000313" key="25">
    <source>
        <dbReference type="Proteomes" id="UP000500898"/>
    </source>
</evidence>
<evidence type="ECO:0000313" key="15">
    <source>
        <dbReference type="EMBL" id="QIM08948.1"/>
    </source>
</evidence>
<dbReference type="GeneID" id="41902227"/>
<dbReference type="Proteomes" id="UP000502885">
    <property type="component" value="Segment"/>
</dbReference>
<dbReference type="EMBL" id="MN270976">
    <property type="protein sequence ID" value="QIM08482.1"/>
    <property type="molecule type" value="Genomic_DNA"/>
</dbReference>
<organismHost>
    <name type="scientific">Ornithodoros moubata</name>
    <name type="common">Soft tick</name>
    <name type="synonym">Argasid tick</name>
    <dbReference type="NCBI Taxonomy" id="6938"/>
</organismHost>
<organismHost>
    <name type="scientific">Ornithodoros</name>
    <name type="common">relapsing fever ticks</name>
    <dbReference type="NCBI Taxonomy" id="6937"/>
</organismHost>
<dbReference type="EMBL" id="MN270975">
    <property type="protein sequence ID" value="QIM08249.1"/>
    <property type="molecule type" value="Genomic_DNA"/>
</dbReference>
<evidence type="ECO:0000313" key="24">
    <source>
        <dbReference type="Proteomes" id="UP000500690"/>
    </source>
</evidence>
<dbReference type="Proteomes" id="UP000501465">
    <property type="component" value="Segment"/>
</dbReference>
<dbReference type="KEGG" id="vg:41901343"/>
<dbReference type="EMBL" id="MT932578">
    <property type="protein sequence ID" value="QPL11878.1"/>
    <property type="molecule type" value="Genomic_DNA"/>
</dbReference>